<proteinExistence type="predicted"/>
<sequence>MAVGVVAVTITGTNLGGTTAVNFGPRPATDVINVSPTQLTAVSPSGTGAVEVTVTTPGGNSNPEPFFYLGAPWITSVTPAAGPFGGGGSVTLTGLNLATVGAVNFGANAGTITSVSDTAITVTVPRADGVGTVPITVVTAGGSADGISYTYEANPFITALDPISGPASGGNAVTITGGSLSTTEQVVFGPGAVHGGGQIASFTIVSDTEIVAVAPPEAAGAADIVIQSPGGNADMLSAYTYLAGPGI</sequence>
<dbReference type="EMBL" id="CP109110">
    <property type="protein sequence ID" value="WSC03531.1"/>
    <property type="molecule type" value="Genomic_DNA"/>
</dbReference>
<evidence type="ECO:0000313" key="1">
    <source>
        <dbReference type="EMBL" id="WSC03531.1"/>
    </source>
</evidence>
<keyword evidence="2" id="KW-1185">Reference proteome</keyword>
<name>A0ACD4ZZ69_9ACTN</name>
<reference evidence="1" key="1">
    <citation type="submission" date="2022-10" db="EMBL/GenBank/DDBJ databases">
        <title>The complete genomes of actinobacterial strains from the NBC collection.</title>
        <authorList>
            <person name="Joergensen T.S."/>
            <person name="Alvarez Arevalo M."/>
            <person name="Sterndorff E.B."/>
            <person name="Faurdal D."/>
            <person name="Vuksanovic O."/>
            <person name="Mourched A.-S."/>
            <person name="Charusanti P."/>
            <person name="Shaw S."/>
            <person name="Blin K."/>
            <person name="Weber T."/>
        </authorList>
    </citation>
    <scope>NUCLEOTIDE SEQUENCE</scope>
    <source>
        <strain evidence="1">NBC 01771</strain>
    </source>
</reference>
<protein>
    <submittedName>
        <fullName evidence="1">IPT/TIG domain-containing protein</fullName>
    </submittedName>
</protein>
<keyword evidence="1" id="KW-0614">Plasmid</keyword>
<evidence type="ECO:0000313" key="2">
    <source>
        <dbReference type="Proteomes" id="UP001348369"/>
    </source>
</evidence>
<organism evidence="1 2">
    <name type="scientific">Streptomyces scopuliridis</name>
    <dbReference type="NCBI Taxonomy" id="452529"/>
    <lineage>
        <taxon>Bacteria</taxon>
        <taxon>Bacillati</taxon>
        <taxon>Actinomycetota</taxon>
        <taxon>Actinomycetes</taxon>
        <taxon>Kitasatosporales</taxon>
        <taxon>Streptomycetaceae</taxon>
        <taxon>Streptomyces</taxon>
    </lineage>
</organism>
<gene>
    <name evidence="1" type="ORF">OG835_42365</name>
</gene>
<accession>A0ACD4ZZ69</accession>
<dbReference type="Proteomes" id="UP001348369">
    <property type="component" value="Plasmid unnamed1"/>
</dbReference>
<geneLocation type="plasmid" evidence="1 2">
    <name>unnamed1</name>
</geneLocation>